<feature type="compositionally biased region" description="Basic and acidic residues" evidence="1">
    <location>
        <begin position="50"/>
        <end position="66"/>
    </location>
</feature>
<feature type="region of interest" description="Disordered" evidence="1">
    <location>
        <begin position="24"/>
        <end position="112"/>
    </location>
</feature>
<sequence>MRQGHYQNNGLTCNEIWRQLWRNETERPQPRCGRGIQMRAPERNIPTQKNGEDREATSDTVVEKCADGCNDEEEDAGYEEGDDKEMPTRAEEVSDGSEGGSGEEAGDDAALQ</sequence>
<evidence type="ECO:0000313" key="2">
    <source>
        <dbReference type="EMBL" id="POM66101.1"/>
    </source>
</evidence>
<evidence type="ECO:0000313" key="3">
    <source>
        <dbReference type="Proteomes" id="UP000237271"/>
    </source>
</evidence>
<dbReference type="Proteomes" id="UP000237271">
    <property type="component" value="Unassembled WGS sequence"/>
</dbReference>
<accession>A0A2P4XKL2</accession>
<dbReference type="EMBL" id="NCKW01009746">
    <property type="protein sequence ID" value="POM66101.1"/>
    <property type="molecule type" value="Genomic_DNA"/>
</dbReference>
<keyword evidence="3" id="KW-1185">Reference proteome</keyword>
<organism evidence="2 3">
    <name type="scientific">Phytophthora palmivora</name>
    <dbReference type="NCBI Taxonomy" id="4796"/>
    <lineage>
        <taxon>Eukaryota</taxon>
        <taxon>Sar</taxon>
        <taxon>Stramenopiles</taxon>
        <taxon>Oomycota</taxon>
        <taxon>Peronosporomycetes</taxon>
        <taxon>Peronosporales</taxon>
        <taxon>Peronosporaceae</taxon>
        <taxon>Phytophthora</taxon>
    </lineage>
</organism>
<reference evidence="2 3" key="1">
    <citation type="journal article" date="2017" name="Genome Biol. Evol.">
        <title>Phytophthora megakarya and P. palmivora, closely related causal agents of cacao black pod rot, underwent increases in genome sizes and gene numbers by different mechanisms.</title>
        <authorList>
            <person name="Ali S.S."/>
            <person name="Shao J."/>
            <person name="Lary D.J."/>
            <person name="Kronmiller B."/>
            <person name="Shen D."/>
            <person name="Strem M.D."/>
            <person name="Amoako-Attah I."/>
            <person name="Akrofi A.Y."/>
            <person name="Begoude B.A."/>
            <person name="Ten Hoopen G.M."/>
            <person name="Coulibaly K."/>
            <person name="Kebe B.I."/>
            <person name="Melnick R.L."/>
            <person name="Guiltinan M.J."/>
            <person name="Tyler B.M."/>
            <person name="Meinhardt L.W."/>
            <person name="Bailey B.A."/>
        </authorList>
    </citation>
    <scope>NUCLEOTIDE SEQUENCE [LARGE SCALE GENOMIC DNA]</scope>
    <source>
        <strain evidence="3">sbr112.9</strain>
    </source>
</reference>
<gene>
    <name evidence="2" type="ORF">PHPALM_18094</name>
</gene>
<comment type="caution">
    <text evidence="2">The sequence shown here is derived from an EMBL/GenBank/DDBJ whole genome shotgun (WGS) entry which is preliminary data.</text>
</comment>
<protein>
    <submittedName>
        <fullName evidence="2">Uncharacterized protein</fullName>
    </submittedName>
</protein>
<proteinExistence type="predicted"/>
<feature type="compositionally biased region" description="Acidic residues" evidence="1">
    <location>
        <begin position="69"/>
        <end position="83"/>
    </location>
</feature>
<dbReference type="AlphaFoldDB" id="A0A2P4XKL2"/>
<evidence type="ECO:0000256" key="1">
    <source>
        <dbReference type="SAM" id="MobiDB-lite"/>
    </source>
</evidence>
<dbReference type="OrthoDB" id="128668at2759"/>
<name>A0A2P4XKL2_9STRA</name>